<evidence type="ECO:0000313" key="3">
    <source>
        <dbReference type="EMBL" id="KKL97579.1"/>
    </source>
</evidence>
<evidence type="ECO:0000256" key="1">
    <source>
        <dbReference type="SAM" id="Coils"/>
    </source>
</evidence>
<accession>A0A0F9EQF7</accession>
<proteinExistence type="predicted"/>
<sequence length="71" mass="8126">MTDEKLDELIGRYGSAVVMCGLVVEISQAQKEKYQDERKQAMQAIIDYHDKKVDDAYNEGLDEGIKDEEKT</sequence>
<name>A0A0F9EQF7_9ZZZZ</name>
<dbReference type="EMBL" id="LAZR01026511">
    <property type="protein sequence ID" value="KKL68501.1"/>
    <property type="molecule type" value="Genomic_DNA"/>
</dbReference>
<comment type="caution">
    <text evidence="2">The sequence shown here is derived from an EMBL/GenBank/DDBJ whole genome shotgun (WGS) entry which is preliminary data.</text>
</comment>
<organism evidence="2">
    <name type="scientific">marine sediment metagenome</name>
    <dbReference type="NCBI Taxonomy" id="412755"/>
    <lineage>
        <taxon>unclassified sequences</taxon>
        <taxon>metagenomes</taxon>
        <taxon>ecological metagenomes</taxon>
    </lineage>
</organism>
<reference evidence="2" key="1">
    <citation type="journal article" date="2015" name="Nature">
        <title>Complex archaea that bridge the gap between prokaryotes and eukaryotes.</title>
        <authorList>
            <person name="Spang A."/>
            <person name="Saw J.H."/>
            <person name="Jorgensen S.L."/>
            <person name="Zaremba-Niedzwiedzka K."/>
            <person name="Martijn J."/>
            <person name="Lind A.E."/>
            <person name="van Eijk R."/>
            <person name="Schleper C."/>
            <person name="Guy L."/>
            <person name="Ettema T.J."/>
        </authorList>
    </citation>
    <scope>NUCLEOTIDE SEQUENCE</scope>
</reference>
<gene>
    <name evidence="3" type="ORF">LCGC14_1833120</name>
    <name evidence="2" type="ORF">LCGC14_2124330</name>
</gene>
<dbReference type="EMBL" id="LAZR01018134">
    <property type="protein sequence ID" value="KKL97579.1"/>
    <property type="molecule type" value="Genomic_DNA"/>
</dbReference>
<feature type="coiled-coil region" evidence="1">
    <location>
        <begin position="24"/>
        <end position="51"/>
    </location>
</feature>
<dbReference type="AlphaFoldDB" id="A0A0F9EQF7"/>
<evidence type="ECO:0000313" key="2">
    <source>
        <dbReference type="EMBL" id="KKL68501.1"/>
    </source>
</evidence>
<keyword evidence="1" id="KW-0175">Coiled coil</keyword>
<protein>
    <submittedName>
        <fullName evidence="2">Uncharacterized protein</fullName>
    </submittedName>
</protein>